<keyword evidence="1" id="KW-0812">Transmembrane</keyword>
<proteinExistence type="predicted"/>
<comment type="caution">
    <text evidence="2">The sequence shown here is derived from an EMBL/GenBank/DDBJ whole genome shotgun (WGS) entry which is preliminary data.</text>
</comment>
<keyword evidence="1" id="KW-1133">Transmembrane helix</keyword>
<organism evidence="2">
    <name type="scientific">marine sediment metagenome</name>
    <dbReference type="NCBI Taxonomy" id="412755"/>
    <lineage>
        <taxon>unclassified sequences</taxon>
        <taxon>metagenomes</taxon>
        <taxon>ecological metagenomes</taxon>
    </lineage>
</organism>
<sequence length="137" mass="15296">MSENKLKIGLETQEQVGPIKQKESSRISSVYQKIKNISNNKKRLISINLLLALIGFITVYLFTTRSLVAGSLSIGLIYAFIILETIFLLFVMIFSTKNLRFTKFRLLFMVGAPLLSLTLISLLSSEGNLLLASQVPV</sequence>
<gene>
    <name evidence="2" type="ORF">LCGC14_2320200</name>
</gene>
<feature type="transmembrane region" description="Helical" evidence="1">
    <location>
        <begin position="106"/>
        <end position="124"/>
    </location>
</feature>
<accession>A0A0F9D5J7</accession>
<feature type="transmembrane region" description="Helical" evidence="1">
    <location>
        <begin position="75"/>
        <end position="94"/>
    </location>
</feature>
<evidence type="ECO:0000313" key="2">
    <source>
        <dbReference type="EMBL" id="KKL48971.1"/>
    </source>
</evidence>
<reference evidence="2" key="1">
    <citation type="journal article" date="2015" name="Nature">
        <title>Complex archaea that bridge the gap between prokaryotes and eukaryotes.</title>
        <authorList>
            <person name="Spang A."/>
            <person name="Saw J.H."/>
            <person name="Jorgensen S.L."/>
            <person name="Zaremba-Niedzwiedzka K."/>
            <person name="Martijn J."/>
            <person name="Lind A.E."/>
            <person name="van Eijk R."/>
            <person name="Schleper C."/>
            <person name="Guy L."/>
            <person name="Ettema T.J."/>
        </authorList>
    </citation>
    <scope>NUCLEOTIDE SEQUENCE</scope>
</reference>
<name>A0A0F9D5J7_9ZZZZ</name>
<evidence type="ECO:0000256" key="1">
    <source>
        <dbReference type="SAM" id="Phobius"/>
    </source>
</evidence>
<feature type="non-terminal residue" evidence="2">
    <location>
        <position position="137"/>
    </location>
</feature>
<feature type="transmembrane region" description="Helical" evidence="1">
    <location>
        <begin position="44"/>
        <end position="63"/>
    </location>
</feature>
<dbReference type="EMBL" id="LAZR01033131">
    <property type="protein sequence ID" value="KKL48971.1"/>
    <property type="molecule type" value="Genomic_DNA"/>
</dbReference>
<protein>
    <submittedName>
        <fullName evidence="2">Uncharacterized protein</fullName>
    </submittedName>
</protein>
<keyword evidence="1" id="KW-0472">Membrane</keyword>
<dbReference type="AlphaFoldDB" id="A0A0F9D5J7"/>